<organism evidence="12 13">
    <name type="scientific">Deinococcus hopiensis KR-140</name>
    <dbReference type="NCBI Taxonomy" id="695939"/>
    <lineage>
        <taxon>Bacteria</taxon>
        <taxon>Thermotogati</taxon>
        <taxon>Deinococcota</taxon>
        <taxon>Deinococci</taxon>
        <taxon>Deinococcales</taxon>
        <taxon>Deinococcaceae</taxon>
        <taxon>Deinococcus</taxon>
    </lineage>
</organism>
<evidence type="ECO:0000256" key="3">
    <source>
        <dbReference type="ARBA" id="ARBA00022475"/>
    </source>
</evidence>
<dbReference type="InterPro" id="IPR003593">
    <property type="entry name" value="AAA+_ATPase"/>
</dbReference>
<dbReference type="Pfam" id="PF00005">
    <property type="entry name" value="ABC_tran"/>
    <property type="match status" value="1"/>
</dbReference>
<dbReference type="FunFam" id="3.40.50.300:FF:000221">
    <property type="entry name" value="Multidrug ABC transporter ATP-binding protein"/>
    <property type="match status" value="1"/>
</dbReference>
<keyword evidence="2" id="KW-0813">Transport</keyword>
<feature type="transmembrane region" description="Helical" evidence="9">
    <location>
        <begin position="31"/>
        <end position="50"/>
    </location>
</feature>
<dbReference type="RefSeq" id="WP_084046059.1">
    <property type="nucleotide sequence ID" value="NZ_FWWU01000005.1"/>
</dbReference>
<dbReference type="PROSITE" id="PS50929">
    <property type="entry name" value="ABC_TM1F"/>
    <property type="match status" value="1"/>
</dbReference>
<evidence type="ECO:0000256" key="9">
    <source>
        <dbReference type="SAM" id="Phobius"/>
    </source>
</evidence>
<proteinExistence type="predicted"/>
<feature type="domain" description="ABC transporter" evidence="10">
    <location>
        <begin position="354"/>
        <end position="591"/>
    </location>
</feature>
<feature type="domain" description="ABC transmembrane type-1" evidence="11">
    <location>
        <begin position="31"/>
        <end position="318"/>
    </location>
</feature>
<keyword evidence="4 9" id="KW-0812">Transmembrane</keyword>
<evidence type="ECO:0000256" key="2">
    <source>
        <dbReference type="ARBA" id="ARBA00022448"/>
    </source>
</evidence>
<dbReference type="GO" id="GO:0005524">
    <property type="term" value="F:ATP binding"/>
    <property type="evidence" value="ECO:0007669"/>
    <property type="project" value="UniProtKB-KW"/>
</dbReference>
<dbReference type="GO" id="GO:0005886">
    <property type="term" value="C:plasma membrane"/>
    <property type="evidence" value="ECO:0007669"/>
    <property type="project" value="UniProtKB-SubCell"/>
</dbReference>
<dbReference type="InterPro" id="IPR003439">
    <property type="entry name" value="ABC_transporter-like_ATP-bd"/>
</dbReference>
<dbReference type="OrthoDB" id="9769895at2"/>
<dbReference type="PANTHER" id="PTHR43394:SF1">
    <property type="entry name" value="ATP-BINDING CASSETTE SUB-FAMILY B MEMBER 10, MITOCHONDRIAL"/>
    <property type="match status" value="1"/>
</dbReference>
<keyword evidence="5" id="KW-0547">Nucleotide-binding</keyword>
<evidence type="ECO:0000256" key="8">
    <source>
        <dbReference type="ARBA" id="ARBA00023136"/>
    </source>
</evidence>
<evidence type="ECO:0000256" key="1">
    <source>
        <dbReference type="ARBA" id="ARBA00004651"/>
    </source>
</evidence>
<dbReference type="InterPro" id="IPR027417">
    <property type="entry name" value="P-loop_NTPase"/>
</dbReference>
<dbReference type="Gene3D" id="1.20.1560.10">
    <property type="entry name" value="ABC transporter type 1, transmembrane domain"/>
    <property type="match status" value="1"/>
</dbReference>
<evidence type="ECO:0000256" key="5">
    <source>
        <dbReference type="ARBA" id="ARBA00022741"/>
    </source>
</evidence>
<feature type="transmembrane region" description="Helical" evidence="9">
    <location>
        <begin position="262"/>
        <end position="283"/>
    </location>
</feature>
<dbReference type="SUPFAM" id="SSF52540">
    <property type="entry name" value="P-loop containing nucleoside triphosphate hydrolases"/>
    <property type="match status" value="1"/>
</dbReference>
<dbReference type="EMBL" id="FWWU01000005">
    <property type="protein sequence ID" value="SMB81835.1"/>
    <property type="molecule type" value="Genomic_DNA"/>
</dbReference>
<protein>
    <submittedName>
        <fullName evidence="12">ATP-binding cassette, subfamily B</fullName>
    </submittedName>
</protein>
<dbReference type="SMART" id="SM00382">
    <property type="entry name" value="AAA"/>
    <property type="match status" value="1"/>
</dbReference>
<dbReference type="STRING" id="695939.SAMN00790413_04738"/>
<keyword evidence="8 9" id="KW-0472">Membrane</keyword>
<feature type="transmembrane region" description="Helical" evidence="9">
    <location>
        <begin position="177"/>
        <end position="195"/>
    </location>
</feature>
<evidence type="ECO:0000259" key="10">
    <source>
        <dbReference type="PROSITE" id="PS50893"/>
    </source>
</evidence>
<gene>
    <name evidence="12" type="ORF">SAMN00790413_04738</name>
</gene>
<dbReference type="InterPro" id="IPR017871">
    <property type="entry name" value="ABC_transporter-like_CS"/>
</dbReference>
<dbReference type="PROSITE" id="PS00211">
    <property type="entry name" value="ABC_TRANSPORTER_1"/>
    <property type="match status" value="1"/>
</dbReference>
<dbReference type="GO" id="GO:0016887">
    <property type="term" value="F:ATP hydrolysis activity"/>
    <property type="evidence" value="ECO:0007669"/>
    <property type="project" value="InterPro"/>
</dbReference>
<keyword evidence="7 9" id="KW-1133">Transmembrane helix</keyword>
<dbReference type="PROSITE" id="PS50893">
    <property type="entry name" value="ABC_TRANSPORTER_2"/>
    <property type="match status" value="1"/>
</dbReference>
<comment type="subcellular location">
    <subcellularLocation>
        <location evidence="1">Cell membrane</location>
        <topology evidence="1">Multi-pass membrane protein</topology>
    </subcellularLocation>
</comment>
<evidence type="ECO:0000256" key="7">
    <source>
        <dbReference type="ARBA" id="ARBA00022989"/>
    </source>
</evidence>
<evidence type="ECO:0000313" key="12">
    <source>
        <dbReference type="EMBL" id="SMB81835.1"/>
    </source>
</evidence>
<accession>A0A1W1UL30</accession>
<dbReference type="GO" id="GO:0015421">
    <property type="term" value="F:ABC-type oligopeptide transporter activity"/>
    <property type="evidence" value="ECO:0007669"/>
    <property type="project" value="TreeGrafter"/>
</dbReference>
<dbReference type="Proteomes" id="UP000192582">
    <property type="component" value="Unassembled WGS sequence"/>
</dbReference>
<name>A0A1W1UL30_9DEIO</name>
<dbReference type="InterPro" id="IPR036640">
    <property type="entry name" value="ABC1_TM_sf"/>
</dbReference>
<dbReference type="InterPro" id="IPR011527">
    <property type="entry name" value="ABC1_TM_dom"/>
</dbReference>
<sequence>MSGTPVGTRQSLILYSRTLGLVWRADRAMSVAVILLTLLRALSPVATLYVSKLLLDAVAGVLTGSLSQHVWPTFLVLVGLQTVVFAASAVASHASQACTEVLAEALKRHCTAMILEKTTALEIPKFENPAVHNAIRVAMNDVGLRPLSALVQALTLLQTVLTLTTLTAMLMSLGGTVVLLLVAAAIPLGWVSFHFNRASLEVDLAFTESARAQNYLAAVMTSDQAAKELRVFPLASHLMGRWQEHYHLYRAAFVKLVRGRSVAHSITAVLSTLFTSAAALLILRRVLDHSITVGDFAFLTGGVAQIQAQFSALANFFAKSHENLLYMHHFFDFLDLQNRDPQAGDEWTEPLRDIEFDSVTFTYPLTDQPVLHDVSFRAQVGQVLAIVGENGAGKSTLIKLLTRLYEPTGGTIRFNGRDIHAYSTASLQRQISAIFQDFGQYHISAAENIGAGLPTTPEGLKQAAALSGALEFVERLPEGYDNTLGRTFSGGVQLSGGQWQRIALARLYHKPARLWVLDEPTSALDAHAEPVILHSLEQGRHDRLALVITHRMNTARHADQILVLDQGRVTEMGDHEDLMALGGQYAQMYTTQATSFLPPLAAAEPHTPAASA</sequence>
<evidence type="ECO:0000256" key="6">
    <source>
        <dbReference type="ARBA" id="ARBA00022840"/>
    </source>
</evidence>
<keyword evidence="6 12" id="KW-0067">ATP-binding</keyword>
<dbReference type="SUPFAM" id="SSF90123">
    <property type="entry name" value="ABC transporter transmembrane region"/>
    <property type="match status" value="1"/>
</dbReference>
<reference evidence="12 13" key="1">
    <citation type="submission" date="2017-04" db="EMBL/GenBank/DDBJ databases">
        <authorList>
            <person name="Afonso C.L."/>
            <person name="Miller P.J."/>
            <person name="Scott M.A."/>
            <person name="Spackman E."/>
            <person name="Goraichik I."/>
            <person name="Dimitrov K.M."/>
            <person name="Suarez D.L."/>
            <person name="Swayne D.E."/>
        </authorList>
    </citation>
    <scope>NUCLEOTIDE SEQUENCE [LARGE SCALE GENOMIC DNA]</scope>
    <source>
        <strain evidence="12 13">KR-140</strain>
    </source>
</reference>
<dbReference type="Gene3D" id="3.40.50.300">
    <property type="entry name" value="P-loop containing nucleotide triphosphate hydrolases"/>
    <property type="match status" value="1"/>
</dbReference>
<dbReference type="InterPro" id="IPR039421">
    <property type="entry name" value="Type_1_exporter"/>
</dbReference>
<keyword evidence="13" id="KW-1185">Reference proteome</keyword>
<dbReference type="AlphaFoldDB" id="A0A1W1UL30"/>
<evidence type="ECO:0000313" key="13">
    <source>
        <dbReference type="Proteomes" id="UP000192582"/>
    </source>
</evidence>
<keyword evidence="3" id="KW-1003">Cell membrane</keyword>
<evidence type="ECO:0000256" key="4">
    <source>
        <dbReference type="ARBA" id="ARBA00022692"/>
    </source>
</evidence>
<evidence type="ECO:0000259" key="11">
    <source>
        <dbReference type="PROSITE" id="PS50929"/>
    </source>
</evidence>
<dbReference type="PANTHER" id="PTHR43394">
    <property type="entry name" value="ATP-DEPENDENT PERMEASE MDL1, MITOCHONDRIAL"/>
    <property type="match status" value="1"/>
</dbReference>
<feature type="transmembrane region" description="Helical" evidence="9">
    <location>
        <begin position="70"/>
        <end position="91"/>
    </location>
</feature>